<organism evidence="2 3">
    <name type="scientific">Streptococcus halitosis</name>
    <dbReference type="NCBI Taxonomy" id="2172545"/>
    <lineage>
        <taxon>Bacteria</taxon>
        <taxon>Bacillati</taxon>
        <taxon>Bacillota</taxon>
        <taxon>Bacilli</taxon>
        <taxon>Lactobacillales</taxon>
        <taxon>Streptococcaceae</taxon>
        <taxon>Streptococcus</taxon>
    </lineage>
</organism>
<accession>A0A426FUG7</accession>
<dbReference type="Pfam" id="PF03235">
    <property type="entry name" value="GmrSD_N"/>
    <property type="match status" value="1"/>
</dbReference>
<sequence length="377" mass="44283">MSKKETGIEQVDMQSDELSSIDESVFKIRYWNTTYTFDRISQLYKKRKFVIPDLQRAYVWTQDMASRLIDSILLGIPLPNFFIYKNEDDTNDIIDGLQRIITISTFINEENLPDKKVVFKLSNNNSVSSKWRGKSFDELTSEEQDRLRDGEANIVFFEQRFPSTRKNDIKKHVFERINTGGVKLTSQEIRNALYPGDLMEKIKELSARWSKLERRFTEKDYKKYKIDELILRIITVDSIVSNNYEGLVRNNAGKIIRSPISTSIILKNQLDCFMEKYQSGYKDIDIFDKALTTYYSDEYQNFLGRNKNNINAVYAETVFILLMSAIRSGERINFTEKSYDKIKNLDSDKKLPFTRRTTNISNLRMRIEIFKEILSGD</sequence>
<name>A0A426FUG7_9STRE</name>
<gene>
    <name evidence="2" type="ORF">DB729_008215</name>
</gene>
<dbReference type="InterPro" id="IPR004919">
    <property type="entry name" value="GmrSD_N"/>
</dbReference>
<proteinExistence type="predicted"/>
<evidence type="ECO:0000259" key="1">
    <source>
        <dbReference type="Pfam" id="PF03235"/>
    </source>
</evidence>
<reference evidence="2" key="1">
    <citation type="submission" date="2018-11" db="EMBL/GenBank/DDBJ databases">
        <title>Streptococcus halitosis sp. nov. isolated from oral cavity of patient with halitosis.</title>
        <authorList>
            <person name="Tetz V."/>
            <person name="Tetz G."/>
        </authorList>
    </citation>
    <scope>NUCLEOTIDE SEQUENCE [LARGE SCALE GENOMIC DNA]</scope>
    <source>
        <strain evidence="2">VT-4</strain>
    </source>
</reference>
<dbReference type="EMBL" id="QEMY02000004">
    <property type="protein sequence ID" value="RRN46352.1"/>
    <property type="molecule type" value="Genomic_DNA"/>
</dbReference>
<dbReference type="AlphaFoldDB" id="A0A426FUG7"/>
<evidence type="ECO:0000313" key="2">
    <source>
        <dbReference type="EMBL" id="RRN46352.1"/>
    </source>
</evidence>
<dbReference type="RefSeq" id="WP_084852965.1">
    <property type="nucleotide sequence ID" value="NZ_JBHRRO010000008.1"/>
</dbReference>
<dbReference type="Proteomes" id="UP000245553">
    <property type="component" value="Unassembled WGS sequence"/>
</dbReference>
<dbReference type="PANTHER" id="PTHR39639:SF1">
    <property type="entry name" value="DUF262 DOMAIN-CONTAINING PROTEIN"/>
    <property type="match status" value="1"/>
</dbReference>
<evidence type="ECO:0000313" key="3">
    <source>
        <dbReference type="Proteomes" id="UP000245553"/>
    </source>
</evidence>
<dbReference type="PANTHER" id="PTHR39639">
    <property type="entry name" value="CHROMOSOME 16, WHOLE GENOME SHOTGUN SEQUENCE"/>
    <property type="match status" value="1"/>
</dbReference>
<keyword evidence="3" id="KW-1185">Reference proteome</keyword>
<comment type="caution">
    <text evidence="2">The sequence shown here is derived from an EMBL/GenBank/DDBJ whole genome shotgun (WGS) entry which is preliminary data.</text>
</comment>
<feature type="domain" description="GmrSD restriction endonucleases N-terminal" evidence="1">
    <location>
        <begin position="40"/>
        <end position="194"/>
    </location>
</feature>
<protein>
    <submittedName>
        <fullName evidence="2">DUF262 domain-containing protein</fullName>
    </submittedName>
</protein>